<evidence type="ECO:0000256" key="1">
    <source>
        <dbReference type="ARBA" id="ARBA00004533"/>
    </source>
</evidence>
<keyword evidence="4" id="KW-0547">Nucleotide-binding</keyword>
<dbReference type="InterPro" id="IPR017871">
    <property type="entry name" value="ABC_transporter-like_CS"/>
</dbReference>
<keyword evidence="8" id="KW-1185">Reference proteome</keyword>
<dbReference type="PROSITE" id="PS50893">
    <property type="entry name" value="ABC_TRANSPORTER_2"/>
    <property type="match status" value="2"/>
</dbReference>
<reference evidence="7 8" key="1">
    <citation type="submission" date="2019-06" db="EMBL/GenBank/DDBJ databases">
        <title>Ochrobactrum cricket sp.nov., isolated from the insect Teleogryllus occipitalis living in deserted cropland.</title>
        <authorList>
            <person name="Hu M."/>
        </authorList>
    </citation>
    <scope>NUCLEOTIDE SEQUENCE [LARGE SCALE GENOMIC DNA]</scope>
    <source>
        <strain evidence="7 8">LCB8</strain>
    </source>
</reference>
<name>A0ABY2XZY8_9HYPH</name>
<evidence type="ECO:0000256" key="4">
    <source>
        <dbReference type="ARBA" id="ARBA00022741"/>
    </source>
</evidence>
<dbReference type="InterPro" id="IPR032781">
    <property type="entry name" value="ABC_tran_Xtn"/>
</dbReference>
<keyword evidence="5 7" id="KW-0067">ATP-binding</keyword>
<gene>
    <name evidence="7" type="ORF">FIC94_18655</name>
</gene>
<dbReference type="InterPro" id="IPR027417">
    <property type="entry name" value="P-loop_NTPase"/>
</dbReference>
<dbReference type="Gene3D" id="3.40.50.300">
    <property type="entry name" value="P-loop containing nucleotide triphosphate hydrolases"/>
    <property type="match status" value="2"/>
</dbReference>
<protein>
    <submittedName>
        <fullName evidence="7">ABC-F family ATP-binding cassette domain-containing protein</fullName>
    </submittedName>
</protein>
<dbReference type="Pfam" id="PF00005">
    <property type="entry name" value="ABC_tran"/>
    <property type="match status" value="2"/>
</dbReference>
<evidence type="ECO:0000313" key="7">
    <source>
        <dbReference type="EMBL" id="TNV11536.1"/>
    </source>
</evidence>
<evidence type="ECO:0000259" key="6">
    <source>
        <dbReference type="PROSITE" id="PS50893"/>
    </source>
</evidence>
<comment type="caution">
    <text evidence="7">The sequence shown here is derived from an EMBL/GenBank/DDBJ whole genome shotgun (WGS) entry which is preliminary data.</text>
</comment>
<evidence type="ECO:0000313" key="8">
    <source>
        <dbReference type="Proteomes" id="UP000312784"/>
    </source>
</evidence>
<dbReference type="CDD" id="cd03221">
    <property type="entry name" value="ABCF_EF-3"/>
    <property type="match status" value="2"/>
</dbReference>
<comment type="subcellular location">
    <subcellularLocation>
        <location evidence="1">Cell inner membrane</location>
    </subcellularLocation>
</comment>
<dbReference type="Proteomes" id="UP000312784">
    <property type="component" value="Unassembled WGS sequence"/>
</dbReference>
<dbReference type="SMART" id="SM00382">
    <property type="entry name" value="AAA"/>
    <property type="match status" value="2"/>
</dbReference>
<dbReference type="PANTHER" id="PTHR19211:SF14">
    <property type="entry name" value="ATP-BINDING CASSETTE SUB-FAMILY F MEMBER 1"/>
    <property type="match status" value="1"/>
</dbReference>
<organism evidence="7 8">
    <name type="scientific">Ochrobactrum teleogrylli</name>
    <dbReference type="NCBI Taxonomy" id="2479765"/>
    <lineage>
        <taxon>Bacteria</taxon>
        <taxon>Pseudomonadati</taxon>
        <taxon>Pseudomonadota</taxon>
        <taxon>Alphaproteobacteria</taxon>
        <taxon>Hyphomicrobiales</taxon>
        <taxon>Brucellaceae</taxon>
        <taxon>Brucella/Ochrobactrum group</taxon>
        <taxon>Ochrobactrum</taxon>
    </lineage>
</organism>
<keyword evidence="3" id="KW-0677">Repeat</keyword>
<evidence type="ECO:0000256" key="3">
    <source>
        <dbReference type="ARBA" id="ARBA00022737"/>
    </source>
</evidence>
<proteinExistence type="inferred from homology"/>
<dbReference type="SUPFAM" id="SSF52540">
    <property type="entry name" value="P-loop containing nucleoside triphosphate hydrolases"/>
    <property type="match status" value="2"/>
</dbReference>
<dbReference type="PROSITE" id="PS00211">
    <property type="entry name" value="ABC_TRANSPORTER_1"/>
    <property type="match status" value="2"/>
</dbReference>
<dbReference type="InterPro" id="IPR003439">
    <property type="entry name" value="ABC_transporter-like_ATP-bd"/>
</dbReference>
<dbReference type="EMBL" id="VEWL01000014">
    <property type="protein sequence ID" value="TNV11536.1"/>
    <property type="molecule type" value="Genomic_DNA"/>
</dbReference>
<dbReference type="Pfam" id="PF12848">
    <property type="entry name" value="ABC_tran_Xtn"/>
    <property type="match status" value="1"/>
</dbReference>
<evidence type="ECO:0000256" key="5">
    <source>
        <dbReference type="ARBA" id="ARBA00022840"/>
    </source>
</evidence>
<dbReference type="RefSeq" id="WP_140025990.1">
    <property type="nucleotide sequence ID" value="NZ_JBHUFG010000048.1"/>
</dbReference>
<evidence type="ECO:0000256" key="2">
    <source>
        <dbReference type="ARBA" id="ARBA00005417"/>
    </source>
</evidence>
<dbReference type="GO" id="GO:0005524">
    <property type="term" value="F:ATP binding"/>
    <property type="evidence" value="ECO:0007669"/>
    <property type="project" value="UniProtKB-KW"/>
</dbReference>
<accession>A0ABY2XZY8</accession>
<dbReference type="InterPro" id="IPR050611">
    <property type="entry name" value="ABCF"/>
</dbReference>
<sequence>MIRIDNISKSNSHRILFIETSAALNRGEKIGLVGPNGAGKTTLFRMITGEEMPDEGQVTVEKGVTIGYFNQNVGEMGGRSAVAEVMDGAGPVSIVAGELRELEAAMCDPDRLDEMDAIIERYGEVQARYEELDGYGLDGRAREVLAGLSFSQEMMDGDVGKLSGGWKMRVALARILLMRPDVMLLDEPSNHLDLESLIWLEAFLKNYDGALLMTSHDREFMNRIVTKIIEIDGGSLNSYSGDYAFYEGQRALNEKQQQAQFERQQAMLAKEIKFIERFKARASHASQVQSRVKKLEKIDRVEPPRRRQTVAFDFAPAPRSGEDVVSLKGVNKTYGSRTIYDGLDFMVRRRERWCIMGVNGAGKSTLLKLVAGAAEPDQGIVNLGASVKLGYFAQHAMDILDGDSTILEWLEQRFPKAGQAPLRALAGCFGFSGDDIEKKCRVLSGGEKARLVMAAMLFDPPNFLVLDEPTNHLDLDTKEMLIKALSSYEGTMLFVSHDRRFLAALSNRVLELTPDGIQQYGGGYTEYVESTGQEAPGLHVG</sequence>
<feature type="domain" description="ABC transporter" evidence="6">
    <location>
        <begin position="325"/>
        <end position="539"/>
    </location>
</feature>
<feature type="domain" description="ABC transporter" evidence="6">
    <location>
        <begin position="2"/>
        <end position="258"/>
    </location>
</feature>
<dbReference type="PANTHER" id="PTHR19211">
    <property type="entry name" value="ATP-BINDING TRANSPORT PROTEIN-RELATED"/>
    <property type="match status" value="1"/>
</dbReference>
<comment type="similarity">
    <text evidence="2">Belongs to the ABC transporter superfamily.</text>
</comment>
<dbReference type="InterPro" id="IPR003593">
    <property type="entry name" value="AAA+_ATPase"/>
</dbReference>